<evidence type="ECO:0000313" key="3">
    <source>
        <dbReference type="Proteomes" id="UP000287519"/>
    </source>
</evidence>
<feature type="compositionally biased region" description="Basic and acidic residues" evidence="1">
    <location>
        <begin position="495"/>
        <end position="525"/>
    </location>
</feature>
<name>A0A402C2I9_RHOWR</name>
<reference evidence="2 3" key="1">
    <citation type="submission" date="2018-11" db="EMBL/GenBank/DDBJ databases">
        <title>Microbial catabolism of amino acid.</title>
        <authorList>
            <person name="Hibi M."/>
            <person name="Ogawa J."/>
        </authorList>
    </citation>
    <scope>NUCLEOTIDE SEQUENCE [LARGE SCALE GENOMIC DNA]</scope>
    <source>
        <strain evidence="2 3">C31-06</strain>
    </source>
</reference>
<evidence type="ECO:0000313" key="2">
    <source>
        <dbReference type="EMBL" id="GCE37859.1"/>
    </source>
</evidence>
<accession>A0A402C2I9</accession>
<dbReference type="RefSeq" id="WP_124390533.1">
    <property type="nucleotide sequence ID" value="NZ_BHYM01000013.1"/>
</dbReference>
<protein>
    <submittedName>
        <fullName evidence="2">Uncharacterized protein</fullName>
    </submittedName>
</protein>
<feature type="region of interest" description="Disordered" evidence="1">
    <location>
        <begin position="102"/>
        <end position="135"/>
    </location>
</feature>
<dbReference type="AlphaFoldDB" id="A0A402C2I9"/>
<sequence length="594" mass="66336">MNDRFEAISWWLNLETTRVSDITMDGVTEGLVNYDQHREEVAKRESDKYSGKRGKVPTVACARSTLYRHYGNVENVMDRTVKYLHENRQPVPGVLKEFLASERTGRKGSGGGQDRRSFNADTPIEDLERSVGKARAAHDDDELVIHLEQLAARYLAKAKADQVEEAKDLLGKAFEAAKSGYQTARESSKRTGRKRMLREQMLCARSAAWAAVQQSRLNIGDEGVSDKYLSHAALWKRNEEELANALRLPLTAAVARFHADRAAALLDDNLEQTIIGLRDISAYLIDHNGGGPDLNDRVRYHDLTSIIQRLCAVDWAFTRHHEHADLVNTHFPDEGGIRSVIKALRALYKTEGRGIEASRDVDALLAIKEVNDEILTVYEQAEHDPNAPSGTAVNDEQIDCLPDPDQLRIIISGMTPQLFMRISEHKALHALAFARFAVAAHDIEIQIGGTGSDLPPAKQLLTTAANWCKLAARSTRPKAVDQAVLERMASARHEISRRISSAQRREINDARKEVAPPPREPRSEDTDPPTGSIEGSFAHEAIRAMNDLLWRSLTSWPLSGTEVKDFARIVRDVERYLTGSRNHSQAKGIESEFA</sequence>
<dbReference type="EMBL" id="BHYM01000013">
    <property type="protein sequence ID" value="GCE37859.1"/>
    <property type="molecule type" value="Genomic_DNA"/>
</dbReference>
<organism evidence="2 3">
    <name type="scientific">Rhodococcus wratislaviensis</name>
    <name type="common">Tsukamurella wratislaviensis</name>
    <dbReference type="NCBI Taxonomy" id="44752"/>
    <lineage>
        <taxon>Bacteria</taxon>
        <taxon>Bacillati</taxon>
        <taxon>Actinomycetota</taxon>
        <taxon>Actinomycetes</taxon>
        <taxon>Mycobacteriales</taxon>
        <taxon>Nocardiaceae</taxon>
        <taxon>Rhodococcus</taxon>
    </lineage>
</organism>
<evidence type="ECO:0000256" key="1">
    <source>
        <dbReference type="SAM" id="MobiDB-lite"/>
    </source>
</evidence>
<gene>
    <name evidence="2" type="ORF">Rhow_000743</name>
</gene>
<dbReference type="Proteomes" id="UP000287519">
    <property type="component" value="Unassembled WGS sequence"/>
</dbReference>
<feature type="region of interest" description="Disordered" evidence="1">
    <location>
        <begin position="495"/>
        <end position="534"/>
    </location>
</feature>
<proteinExistence type="predicted"/>
<keyword evidence="3" id="KW-1185">Reference proteome</keyword>
<comment type="caution">
    <text evidence="2">The sequence shown here is derived from an EMBL/GenBank/DDBJ whole genome shotgun (WGS) entry which is preliminary data.</text>
</comment>